<evidence type="ECO:0000256" key="4">
    <source>
        <dbReference type="ARBA" id="ARBA00023136"/>
    </source>
</evidence>
<evidence type="ECO:0000256" key="6">
    <source>
        <dbReference type="SAM" id="MobiDB-lite"/>
    </source>
</evidence>
<dbReference type="InterPro" id="IPR052337">
    <property type="entry name" value="SAT4-like"/>
</dbReference>
<evidence type="ECO:0000256" key="5">
    <source>
        <dbReference type="ARBA" id="ARBA00038359"/>
    </source>
</evidence>
<feature type="transmembrane region" description="Helical" evidence="7">
    <location>
        <begin position="214"/>
        <end position="233"/>
    </location>
</feature>
<evidence type="ECO:0000256" key="2">
    <source>
        <dbReference type="ARBA" id="ARBA00022692"/>
    </source>
</evidence>
<feature type="transmembrane region" description="Helical" evidence="7">
    <location>
        <begin position="132"/>
        <end position="153"/>
    </location>
</feature>
<feature type="transmembrane region" description="Helical" evidence="7">
    <location>
        <begin position="20"/>
        <end position="41"/>
    </location>
</feature>
<feature type="transmembrane region" description="Helical" evidence="7">
    <location>
        <begin position="53"/>
        <end position="73"/>
    </location>
</feature>
<keyword evidence="2 7" id="KW-0812">Transmembrane</keyword>
<dbReference type="PANTHER" id="PTHR33048:SF163">
    <property type="entry name" value="INTEGRAL MEMBRANE PROTEIN (AFU_ORTHOLOGUE AFUA_8G05510)"/>
    <property type="match status" value="1"/>
</dbReference>
<keyword evidence="4 7" id="KW-0472">Membrane</keyword>
<dbReference type="PANTHER" id="PTHR33048">
    <property type="entry name" value="PTH11-LIKE INTEGRAL MEMBRANE PROTEIN (AFU_ORTHOLOGUE AFUA_5G11245)"/>
    <property type="match status" value="1"/>
</dbReference>
<comment type="similarity">
    <text evidence="5">Belongs to the SAT4 family.</text>
</comment>
<dbReference type="EMBL" id="HG992980">
    <property type="protein sequence ID" value="CAE7030488.1"/>
    <property type="molecule type" value="Genomic_DNA"/>
</dbReference>
<protein>
    <recommendedName>
        <fullName evidence="8">Rhodopsin domain-containing protein</fullName>
    </recommendedName>
</protein>
<name>A0A6S6VZC1_9PLEO</name>
<feature type="domain" description="Rhodopsin" evidence="8">
    <location>
        <begin position="38"/>
        <end position="277"/>
    </location>
</feature>
<dbReference type="InterPro" id="IPR049326">
    <property type="entry name" value="Rhodopsin_dom_fungi"/>
</dbReference>
<proteinExistence type="inferred from homology"/>
<feature type="transmembrane region" description="Helical" evidence="7">
    <location>
        <begin position="185"/>
        <end position="202"/>
    </location>
</feature>
<evidence type="ECO:0000313" key="9">
    <source>
        <dbReference type="EMBL" id="CAE7030488.1"/>
    </source>
</evidence>
<feature type="region of interest" description="Disordered" evidence="6">
    <location>
        <begin position="360"/>
        <end position="399"/>
    </location>
</feature>
<evidence type="ECO:0000313" key="10">
    <source>
        <dbReference type="Proteomes" id="UP000472372"/>
    </source>
</evidence>
<comment type="subcellular location">
    <subcellularLocation>
        <location evidence="1">Membrane</location>
        <topology evidence="1">Multi-pass membrane protein</topology>
    </subcellularLocation>
</comment>
<dbReference type="Proteomes" id="UP000472372">
    <property type="component" value="Chromosome 4"/>
</dbReference>
<evidence type="ECO:0000256" key="3">
    <source>
        <dbReference type="ARBA" id="ARBA00022989"/>
    </source>
</evidence>
<evidence type="ECO:0000256" key="1">
    <source>
        <dbReference type="ARBA" id="ARBA00004141"/>
    </source>
</evidence>
<dbReference type="Pfam" id="PF20684">
    <property type="entry name" value="Fung_rhodopsin"/>
    <property type="match status" value="1"/>
</dbReference>
<evidence type="ECO:0000259" key="8">
    <source>
        <dbReference type="Pfam" id="PF20684"/>
    </source>
</evidence>
<feature type="transmembrane region" description="Helical" evidence="7">
    <location>
        <begin position="103"/>
        <end position="125"/>
    </location>
</feature>
<reference evidence="9" key="1">
    <citation type="submission" date="2021-02" db="EMBL/GenBank/DDBJ databases">
        <authorList>
            <person name="Syme A R."/>
            <person name="Syme A R."/>
            <person name="Moolhuijzen P."/>
        </authorList>
    </citation>
    <scope>NUCLEOTIDE SEQUENCE</scope>
    <source>
        <strain evidence="9">W1-1</strain>
    </source>
</reference>
<keyword evidence="3 7" id="KW-1133">Transmembrane helix</keyword>
<accession>A0A6S6VZC1</accession>
<sequence>MADAGPLVGPQEWSNQRLKILIPTWTMCAISTAFMLWRCVYGLMQKRKFLTSDYLLIIATALNISATCTNQVVVDNGQGRHIMDPSVLPHLRTYSYYLWQTQILNILAVAFLKGAICAWLLVLNFSRVYQAIVWLSIAMVAAFNFLAPILTLFGCAPLEKNWNFGYKGKGHCWARGTLPLSYTQGISNIITDLVYMAAPLIYISRVQLSKRTQIGIRIVFLLSIPATICSIFKTVELNNIVKTRDPTWDGVALGIWSSGEASIGILIASLPPLRKPFDYFFSKLLPSTFTGSGKTPTSSYRPTGGGASIQLQNLSNSKAYRSRIPGESVLDDESDRAILDEEHKAGGIIKSTDVEVRISSDIIDGSSDSKGTPSPPMMKHPSVDWRSHMQNGPGPRVPR</sequence>
<evidence type="ECO:0000256" key="7">
    <source>
        <dbReference type="SAM" id="Phobius"/>
    </source>
</evidence>
<organism evidence="9 10">
    <name type="scientific">Pyrenophora teres f. teres</name>
    <dbReference type="NCBI Taxonomy" id="97479"/>
    <lineage>
        <taxon>Eukaryota</taxon>
        <taxon>Fungi</taxon>
        <taxon>Dikarya</taxon>
        <taxon>Ascomycota</taxon>
        <taxon>Pezizomycotina</taxon>
        <taxon>Dothideomycetes</taxon>
        <taxon>Pleosporomycetidae</taxon>
        <taxon>Pleosporales</taxon>
        <taxon>Pleosporineae</taxon>
        <taxon>Pleosporaceae</taxon>
        <taxon>Pyrenophora</taxon>
    </lineage>
</organism>
<dbReference type="GO" id="GO:0016020">
    <property type="term" value="C:membrane"/>
    <property type="evidence" value="ECO:0007669"/>
    <property type="project" value="UniProtKB-SubCell"/>
</dbReference>
<feature type="transmembrane region" description="Helical" evidence="7">
    <location>
        <begin position="253"/>
        <end position="273"/>
    </location>
</feature>
<gene>
    <name evidence="9" type="ORF">PTTW11_04552</name>
</gene>
<dbReference type="AlphaFoldDB" id="A0A6S6VZC1"/>
<feature type="compositionally biased region" description="Low complexity" evidence="6">
    <location>
        <begin position="360"/>
        <end position="369"/>
    </location>
</feature>